<keyword evidence="3" id="KW-1185">Reference proteome</keyword>
<dbReference type="RefSeq" id="WP_062335239.1">
    <property type="nucleotide sequence ID" value="NZ_CP014238.1"/>
</dbReference>
<dbReference type="GeneID" id="35779534"/>
<keyword evidence="1" id="KW-0812">Transmembrane</keyword>
<feature type="transmembrane region" description="Helical" evidence="1">
    <location>
        <begin position="25"/>
        <end position="44"/>
    </location>
</feature>
<keyword evidence="1" id="KW-1133">Transmembrane helix</keyword>
<dbReference type="Proteomes" id="UP000255230">
    <property type="component" value="Unassembled WGS sequence"/>
</dbReference>
<dbReference type="AlphaFoldDB" id="A0A378QVP8"/>
<evidence type="ECO:0000313" key="3">
    <source>
        <dbReference type="Proteomes" id="UP000255230"/>
    </source>
</evidence>
<reference evidence="2 3" key="1">
    <citation type="submission" date="2018-06" db="EMBL/GenBank/DDBJ databases">
        <authorList>
            <consortium name="Pathogen Informatics"/>
            <person name="Doyle S."/>
        </authorList>
    </citation>
    <scope>NUCLEOTIDE SEQUENCE [LARGE SCALE GENOMIC DNA]</scope>
    <source>
        <strain evidence="2 3">NCTC10465</strain>
    </source>
</reference>
<accession>A0A378QVP8</accession>
<gene>
    <name evidence="2" type="ORF">NCTC10465_02393</name>
</gene>
<sequence length="209" mass="24472">MTVQIIPVNDDKAPVFDHKGIFKKIALRSVLIPIPLALLIWLISGRREFFSWYFLFMFLVFVINTWLVKTKMILSKGRNMVQPIHDYYKQQIVAQVFHVDYESPGILIDDTAKKIAFTIDPERKPQYMICDYGDIQGWKLYQKDVIQRRDYHINFDTGRVTGGNYVEMTANAVTVFINYAPQPRHGFWVSHEHEAEMWSARLNSLLNGQ</sequence>
<proteinExistence type="predicted"/>
<name>A0A378QVP8_FAUOS</name>
<dbReference type="EMBL" id="UGPY01000004">
    <property type="protein sequence ID" value="STZ04937.1"/>
    <property type="molecule type" value="Genomic_DNA"/>
</dbReference>
<evidence type="ECO:0000313" key="2">
    <source>
        <dbReference type="EMBL" id="STZ04937.1"/>
    </source>
</evidence>
<feature type="transmembrane region" description="Helical" evidence="1">
    <location>
        <begin position="50"/>
        <end position="68"/>
    </location>
</feature>
<protein>
    <submittedName>
        <fullName evidence="2">Uncharacterized protein</fullName>
    </submittedName>
</protein>
<organism evidence="2 3">
    <name type="scientific">Faucicola osloensis</name>
    <name type="common">Moraxella osloensis</name>
    <dbReference type="NCBI Taxonomy" id="34062"/>
    <lineage>
        <taxon>Bacteria</taxon>
        <taxon>Pseudomonadati</taxon>
        <taxon>Pseudomonadota</taxon>
        <taxon>Gammaproteobacteria</taxon>
        <taxon>Moraxellales</taxon>
        <taxon>Moraxellaceae</taxon>
        <taxon>Faucicola</taxon>
    </lineage>
</organism>
<evidence type="ECO:0000256" key="1">
    <source>
        <dbReference type="SAM" id="Phobius"/>
    </source>
</evidence>
<keyword evidence="1" id="KW-0472">Membrane</keyword>
<dbReference type="KEGG" id="mos:AXE82_11775"/>